<dbReference type="EMBL" id="LR134523">
    <property type="protein sequence ID" value="VEJ35582.1"/>
    <property type="molecule type" value="Genomic_DNA"/>
</dbReference>
<evidence type="ECO:0000256" key="4">
    <source>
        <dbReference type="ARBA" id="ARBA00022917"/>
    </source>
</evidence>
<evidence type="ECO:0000313" key="8">
    <source>
        <dbReference type="Proteomes" id="UP000269544"/>
    </source>
</evidence>
<dbReference type="Pfam" id="PF05833">
    <property type="entry name" value="NFACT_N"/>
    <property type="match status" value="1"/>
</dbReference>
<dbReference type="RefSeq" id="WP_126465365.1">
    <property type="nucleotide sequence ID" value="NZ_LR134523.1"/>
</dbReference>
<accession>A0A3S4YKR7</accession>
<dbReference type="KEGG" id="piv:NCTC13079_00762"/>
<dbReference type="Gene3D" id="1.10.8.50">
    <property type="match status" value="1"/>
</dbReference>
<dbReference type="Gene3D" id="2.30.310.10">
    <property type="entry name" value="ibrinogen binding protein from staphylococcus aureus domain"/>
    <property type="match status" value="1"/>
</dbReference>
<reference evidence="7 8" key="1">
    <citation type="submission" date="2018-12" db="EMBL/GenBank/DDBJ databases">
        <authorList>
            <consortium name="Pathogen Informatics"/>
        </authorList>
    </citation>
    <scope>NUCLEOTIDE SEQUENCE [LARGE SCALE GENOMIC DNA]</scope>
    <source>
        <strain evidence="7 8">NCTC13079</strain>
    </source>
</reference>
<dbReference type="Pfam" id="PF05670">
    <property type="entry name" value="NFACT-R_1"/>
    <property type="match status" value="1"/>
</dbReference>
<dbReference type="InterPro" id="IPR008532">
    <property type="entry name" value="NFACT_RNA-bd"/>
</dbReference>
<evidence type="ECO:0000256" key="2">
    <source>
        <dbReference type="ARBA" id="ARBA00022730"/>
    </source>
</evidence>
<dbReference type="AlphaFoldDB" id="A0A3S4YKR7"/>
<comment type="function">
    <text evidence="5">Key component of the ribosome quality control system (RQC), a ribosome-associated complex that mediates the extraction of incompletely synthesized nascent chains from stalled ribosomes and their subsequent degradation. RqcH recruits Ala-charged tRNA, and with RqcP directs the elongation of stalled nascent chains on 50S ribosomal subunits, leading to non-templated C-terminal alanine extensions (Ala tail). The Ala tail promotes nascent chain degradation. May add between 1 and at least 8 Ala residues. Binds to stalled 50S ribosomal subunits.</text>
</comment>
<comment type="similarity">
    <text evidence="5">Belongs to the NEMF family.</text>
</comment>
<dbReference type="GO" id="GO:1990112">
    <property type="term" value="C:RQC complex"/>
    <property type="evidence" value="ECO:0007669"/>
    <property type="project" value="TreeGrafter"/>
</dbReference>
<keyword evidence="3 5" id="KW-0694">RNA-binding</keyword>
<dbReference type="GO" id="GO:0043023">
    <property type="term" value="F:ribosomal large subunit binding"/>
    <property type="evidence" value="ECO:0007669"/>
    <property type="project" value="UniProtKB-UniRule"/>
</dbReference>
<feature type="coiled-coil region" evidence="5">
    <location>
        <begin position="294"/>
        <end position="332"/>
    </location>
</feature>
<gene>
    <name evidence="5" type="primary">rqcH</name>
    <name evidence="7" type="ORF">NCTC13079_00762</name>
</gene>
<comment type="subunit">
    <text evidence="5">Associates with stalled 50S ribosomal subunits. Binds to RqcP.</text>
</comment>
<dbReference type="GO" id="GO:0072344">
    <property type="term" value="P:rescue of stalled ribosome"/>
    <property type="evidence" value="ECO:0007669"/>
    <property type="project" value="UniProtKB-UniRule"/>
</dbReference>
<sequence>MSYDGIMTAAVSEELNTRFAGGKIDKIYQPEKDVLLFNLRAGKDRGSLLLSAAANNPCAYITKKKFKNPQTPPAFCMLLRKHLESSTILSITQIEMDRILAIKVRGIDELFDPVEKTLMIEMMGRHSNIILLNENGDVIDAIKRIGIHISRVRQVLPGEPYSLENIIDRDNPLTEDAMGFAEKWAREEAMSAKNFLIRNYLGISPLIAREICYRAGTSEKVPVKNVDPDAFKRAFFSIVSEVKSKDFSPQSVSDGTKVLAYSVVNLTQYPEERKTFYESPSELLDTTFTDRVEEDRVRQKSQNLNRQIKNHLERALHKQEKMEFELRDAKDRKKYKVYADVLSSNAWQVERGLQEVELENFYDNMAPLRIPLDPTKDAIQNAARYYKRYAKLKHAEAALTARIERNRSTIRYLDSMLYNLEDAENVEEVDGIQEEFREDFLKKKYKGHRDKKKKAAKQPGYLRFRTGDGKDVYVGRNNRQNQELTLKFAAKSDLWFHVKSGPGSHVILRDPGENPSPETIAECAMLAAYYSRSRHSANVEVDYTRRAHIRRHPSNQPGLVLYTDFSSVRVTPNKKSVEALRMPASDA</sequence>
<dbReference type="GO" id="GO:0000049">
    <property type="term" value="F:tRNA binding"/>
    <property type="evidence" value="ECO:0007669"/>
    <property type="project" value="UniProtKB-UniRule"/>
</dbReference>
<dbReference type="OrthoDB" id="9766163at2"/>
<proteinExistence type="inferred from homology"/>
<evidence type="ECO:0000256" key="3">
    <source>
        <dbReference type="ARBA" id="ARBA00022884"/>
    </source>
</evidence>
<dbReference type="PANTHER" id="PTHR15239">
    <property type="entry name" value="NUCLEAR EXPORT MEDIATOR FACTOR NEMF"/>
    <property type="match status" value="1"/>
</dbReference>
<dbReference type="InterPro" id="IPR051608">
    <property type="entry name" value="RQC_Subunit_NEMF"/>
</dbReference>
<name>A0A3S4YKR7_9FIRM</name>
<evidence type="ECO:0000313" key="7">
    <source>
        <dbReference type="EMBL" id="VEJ35582.1"/>
    </source>
</evidence>
<keyword evidence="1 5" id="KW-0820">tRNA-binding</keyword>
<dbReference type="InterPro" id="IPR043682">
    <property type="entry name" value="RqcH_bacterial"/>
</dbReference>
<keyword evidence="5" id="KW-0175">Coiled coil</keyword>
<organism evidence="7 8">
    <name type="scientific">Aedoeadaptatus ivorii</name>
    <dbReference type="NCBI Taxonomy" id="54006"/>
    <lineage>
        <taxon>Bacteria</taxon>
        <taxon>Bacillati</taxon>
        <taxon>Bacillota</taxon>
        <taxon>Tissierellia</taxon>
        <taxon>Tissierellales</taxon>
        <taxon>Peptoniphilaceae</taxon>
        <taxon>Aedoeadaptatus</taxon>
    </lineage>
</organism>
<dbReference type="PANTHER" id="PTHR15239:SF6">
    <property type="entry name" value="RIBOSOME QUALITY CONTROL COMPLEX SUBUNIT NEMF"/>
    <property type="match status" value="1"/>
</dbReference>
<keyword evidence="4 5" id="KW-0648">Protein biosynthesis</keyword>
<dbReference type="Proteomes" id="UP000269544">
    <property type="component" value="Chromosome"/>
</dbReference>
<keyword evidence="8" id="KW-1185">Reference proteome</keyword>
<dbReference type="HAMAP" id="MF_00844_B">
    <property type="entry name" value="RqcH_B"/>
    <property type="match status" value="1"/>
</dbReference>
<evidence type="ECO:0000259" key="6">
    <source>
        <dbReference type="Pfam" id="PF05670"/>
    </source>
</evidence>
<keyword evidence="2 5" id="KW-0699">rRNA-binding</keyword>
<protein>
    <recommendedName>
        <fullName evidence="5">Rqc2 homolog RqcH</fullName>
        <shortName evidence="5">RqcH</shortName>
    </recommendedName>
</protein>
<evidence type="ECO:0000256" key="5">
    <source>
        <dbReference type="HAMAP-Rule" id="MF_00844"/>
    </source>
</evidence>
<dbReference type="GO" id="GO:0019843">
    <property type="term" value="F:rRNA binding"/>
    <property type="evidence" value="ECO:0007669"/>
    <property type="project" value="UniProtKB-UniRule"/>
</dbReference>
<evidence type="ECO:0000256" key="1">
    <source>
        <dbReference type="ARBA" id="ARBA00022555"/>
    </source>
</evidence>
<feature type="domain" description="NFACT RNA-binding" evidence="6">
    <location>
        <begin position="462"/>
        <end position="554"/>
    </location>
</feature>